<evidence type="ECO:0000313" key="7">
    <source>
        <dbReference type="EMBL" id="RPJ88965.1"/>
    </source>
</evidence>
<dbReference type="RefSeq" id="WP_118933944.1">
    <property type="nucleotide sequence ID" value="NZ_CP061008.1"/>
</dbReference>
<dbReference type="AlphaFoldDB" id="A0A424W6T0"/>
<dbReference type="GO" id="GO:0015171">
    <property type="term" value="F:amino acid transmembrane transporter activity"/>
    <property type="evidence" value="ECO:0007669"/>
    <property type="project" value="TreeGrafter"/>
</dbReference>
<comment type="subcellular location">
    <subcellularLocation>
        <location evidence="1">Cell membrane</location>
        <topology evidence="1">Multi-pass membrane protein</topology>
    </subcellularLocation>
</comment>
<evidence type="ECO:0000256" key="1">
    <source>
        <dbReference type="ARBA" id="ARBA00004651"/>
    </source>
</evidence>
<organism evidence="7 8">
    <name type="scientific">Alcaligenes xylosoxydans xylosoxydans</name>
    <name type="common">Achromobacter xylosoxidans</name>
    <dbReference type="NCBI Taxonomy" id="85698"/>
    <lineage>
        <taxon>Bacteria</taxon>
        <taxon>Pseudomonadati</taxon>
        <taxon>Pseudomonadota</taxon>
        <taxon>Betaproteobacteria</taxon>
        <taxon>Burkholderiales</taxon>
        <taxon>Alcaligenaceae</taxon>
        <taxon>Achromobacter</taxon>
    </lineage>
</organism>
<dbReference type="GO" id="GO:0005886">
    <property type="term" value="C:plasma membrane"/>
    <property type="evidence" value="ECO:0007669"/>
    <property type="project" value="UniProtKB-SubCell"/>
</dbReference>
<dbReference type="Pfam" id="PF01810">
    <property type="entry name" value="LysE"/>
    <property type="match status" value="1"/>
</dbReference>
<evidence type="ECO:0000256" key="6">
    <source>
        <dbReference type="SAM" id="Phobius"/>
    </source>
</evidence>
<feature type="transmembrane region" description="Helical" evidence="6">
    <location>
        <begin position="71"/>
        <end position="91"/>
    </location>
</feature>
<protein>
    <submittedName>
        <fullName evidence="7">LysE family translocator</fullName>
    </submittedName>
</protein>
<proteinExistence type="predicted"/>
<evidence type="ECO:0000256" key="2">
    <source>
        <dbReference type="ARBA" id="ARBA00022475"/>
    </source>
</evidence>
<accession>A0A424W6T0</accession>
<evidence type="ECO:0000256" key="3">
    <source>
        <dbReference type="ARBA" id="ARBA00022692"/>
    </source>
</evidence>
<dbReference type="InterPro" id="IPR001123">
    <property type="entry name" value="LeuE-type"/>
</dbReference>
<evidence type="ECO:0000313" key="8">
    <source>
        <dbReference type="Proteomes" id="UP000285324"/>
    </source>
</evidence>
<comment type="caution">
    <text evidence="7">The sequence shown here is derived from an EMBL/GenBank/DDBJ whole genome shotgun (WGS) entry which is preliminary data.</text>
</comment>
<gene>
    <name evidence="7" type="ORF">DY367_25205</name>
</gene>
<dbReference type="PANTHER" id="PTHR30086">
    <property type="entry name" value="ARGININE EXPORTER PROTEIN ARGO"/>
    <property type="match status" value="1"/>
</dbReference>
<feature type="transmembrane region" description="Helical" evidence="6">
    <location>
        <begin position="187"/>
        <end position="209"/>
    </location>
</feature>
<reference evidence="7 8" key="1">
    <citation type="submission" date="2018-08" db="EMBL/GenBank/DDBJ databases">
        <title>Achromobacter xylosoxidans Genome sequencing and assembly.</title>
        <authorList>
            <person name="Wang R."/>
            <person name="Rensing C."/>
            <person name="Li Y."/>
        </authorList>
    </citation>
    <scope>NUCLEOTIDE SEQUENCE [LARGE SCALE GENOMIC DNA]</scope>
    <source>
        <strain evidence="7 8">GD003A</strain>
    </source>
</reference>
<feature type="transmembrane region" description="Helical" evidence="6">
    <location>
        <begin position="145"/>
        <end position="167"/>
    </location>
</feature>
<dbReference type="EMBL" id="QVXO01000051">
    <property type="protein sequence ID" value="RPJ88965.1"/>
    <property type="molecule type" value="Genomic_DNA"/>
</dbReference>
<dbReference type="Proteomes" id="UP000285324">
    <property type="component" value="Unassembled WGS sequence"/>
</dbReference>
<feature type="transmembrane region" description="Helical" evidence="6">
    <location>
        <begin position="111"/>
        <end position="133"/>
    </location>
</feature>
<name>A0A424W6T0_ALCXX</name>
<evidence type="ECO:0000256" key="5">
    <source>
        <dbReference type="ARBA" id="ARBA00023136"/>
    </source>
</evidence>
<keyword evidence="5 6" id="KW-0472">Membrane</keyword>
<keyword evidence="2" id="KW-1003">Cell membrane</keyword>
<evidence type="ECO:0000256" key="4">
    <source>
        <dbReference type="ARBA" id="ARBA00022989"/>
    </source>
</evidence>
<keyword evidence="4 6" id="KW-1133">Transmembrane helix</keyword>
<sequence length="210" mass="21714">MQLETGNLVAFWLVSLSLVVVPGADWAYAISAGLRDKAVLPAVAGMLTGYLMITMVVAAGIGALVASEPAILTVLTLVGAAYLLWLGANVLAHPAEPKAGDAQAAGHWLGWAARGFAVSGVNPKAILLFLALLPQFTSRDGAWPISTQITALGILQILNCAVIYTLVGLGSKAVLQSRPVAARRVSQFSGLAMIVIALILFGEQAAVLMA</sequence>
<feature type="transmembrane region" description="Helical" evidence="6">
    <location>
        <begin position="39"/>
        <end position="64"/>
    </location>
</feature>
<keyword evidence="3 6" id="KW-0812">Transmembrane</keyword>
<dbReference type="OrthoDB" id="9814990at2"/>
<dbReference type="PANTHER" id="PTHR30086:SF20">
    <property type="entry name" value="ARGININE EXPORTER PROTEIN ARGO-RELATED"/>
    <property type="match status" value="1"/>
</dbReference>